<comment type="catalytic activity">
    <reaction evidence="1">
        <text>7-[(3S)-3-amino-3-carboxypropyl]wyosine(37) in tRNA(Phe) + S-adenosyl-L-methionine = 7-[(3S)-(3-amino-3-methoxycarbonyl)propyl]wyosine(37) in tRNA(Phe) + S-adenosyl-L-homocysteine</text>
        <dbReference type="Rhea" id="RHEA:36903"/>
        <dbReference type="Rhea" id="RHEA-COMP:10379"/>
        <dbReference type="Rhea" id="RHEA-COMP:11844"/>
        <dbReference type="ChEBI" id="CHEBI:57856"/>
        <dbReference type="ChEBI" id="CHEBI:59789"/>
        <dbReference type="ChEBI" id="CHEBI:73543"/>
        <dbReference type="ChEBI" id="CHEBI:74275"/>
        <dbReference type="EC" id="2.1.1.290"/>
    </reaction>
</comment>
<dbReference type="eggNOG" id="KOG2918">
    <property type="taxonomic scope" value="Eukaryota"/>
</dbReference>
<dbReference type="PANTHER" id="PTHR46529:SF1">
    <property type="entry name" value="TRNA WYBUTOSINE-SYNTHESIZING PROTEIN 4"/>
    <property type="match status" value="1"/>
</dbReference>
<dbReference type="PANTHER" id="PTHR46529">
    <property type="entry name" value="TRNA WYBUTOSINE-SYNTHESIZING PROTEIN 4"/>
    <property type="match status" value="1"/>
</dbReference>
<dbReference type="InterPro" id="IPR015915">
    <property type="entry name" value="Kelch-typ_b-propeller"/>
</dbReference>
<evidence type="ECO:0000256" key="6">
    <source>
        <dbReference type="ARBA" id="ARBA00018045"/>
    </source>
</evidence>
<dbReference type="GO" id="GO:0008175">
    <property type="term" value="F:tRNA methyltransferase activity"/>
    <property type="evidence" value="ECO:0007669"/>
    <property type="project" value="EnsemblFungi"/>
</dbReference>
<gene>
    <name evidence="14" type="primary">TPHA0P01530</name>
    <name evidence="14" type="ordered locus">TPHA_0P01530</name>
</gene>
<accession>G8C2D3</accession>
<keyword evidence="7" id="KW-0489">Methyltransferase</keyword>
<dbReference type="OrthoDB" id="47172at2759"/>
<reference evidence="14 15" key="1">
    <citation type="journal article" date="2011" name="Proc. Natl. Acad. Sci. U.S.A.">
        <title>Evolutionary erosion of yeast sex chromosomes by mating-type switching accidents.</title>
        <authorList>
            <person name="Gordon J.L."/>
            <person name="Armisen D."/>
            <person name="Proux-Wera E."/>
            <person name="Oheigeartaigh S.S."/>
            <person name="Byrne K.P."/>
            <person name="Wolfe K.H."/>
        </authorList>
    </citation>
    <scope>NUCLEOTIDE SEQUENCE [LARGE SCALE GENOMIC DNA]</scope>
    <source>
        <strain evidence="15">ATCC 24235 / CBS 4417 / NBRC 1672 / NRRL Y-8282 / UCD 70-5</strain>
    </source>
</reference>
<dbReference type="SUPFAM" id="SSF50965">
    <property type="entry name" value="Galactose oxidase, central domain"/>
    <property type="match status" value="1"/>
</dbReference>
<dbReference type="EMBL" id="HE612871">
    <property type="protein sequence ID" value="CCE66311.1"/>
    <property type="molecule type" value="Genomic_DNA"/>
</dbReference>
<dbReference type="GO" id="GO:0031591">
    <property type="term" value="P:wybutosine biosynthetic process"/>
    <property type="evidence" value="ECO:0007669"/>
    <property type="project" value="EnsemblFungi"/>
</dbReference>
<evidence type="ECO:0000256" key="13">
    <source>
        <dbReference type="ARBA" id="ARBA00049250"/>
    </source>
</evidence>
<comment type="catalytic activity">
    <reaction evidence="13">
        <text>7-[(3S)-(3-amino-3-methoxycarbonyl)propyl]wyosine(37) in tRNA(Phe) + S-adenosyl-L-methionine + CO2 = wybutosine(37) in tRNA(Phe) + S-adenosyl-L-homocysteine + 2 H(+)</text>
        <dbReference type="Rhea" id="RHEA:37119"/>
        <dbReference type="Rhea" id="RHEA-COMP:11844"/>
        <dbReference type="Rhea" id="RHEA-COMP:11847"/>
        <dbReference type="ChEBI" id="CHEBI:15378"/>
        <dbReference type="ChEBI" id="CHEBI:16526"/>
        <dbReference type="ChEBI" id="CHEBI:57856"/>
        <dbReference type="ChEBI" id="CHEBI:59789"/>
        <dbReference type="ChEBI" id="CHEBI:73544"/>
        <dbReference type="ChEBI" id="CHEBI:74275"/>
        <dbReference type="EC" id="2.3.1.231"/>
    </reaction>
</comment>
<sequence>MKKVIDETELTPRQKKQLEKLERRKKYADVAIQGTNTSSIASKRSAELLFVPKLDMNRDVNRDLPNRQYFKYFVPKAPKRSPCMNRGYWLRLHGIRTRLQSILEENANFKKEILVINLGCGFDPLPFQLLDESNLDSIAFNKAFDFLDIDYADLIRNKIRMIEAEPELLKIVGDYKTNIETKSKSPSFISEHYTALSCNLNDAAAYLDILKSNEKIADPNVIKIFIAEVSLAYMKPEYSDEIISLTSKHSPHSHFITIEQLMQEGENEPFSKQMVKHFKKNDSPLQSIMTYHTIQGQIDRFNSLGYSKVNAGSIAQLWESVSPKLQKQIDDIELFDELEEFHLVSQHYLLLHATNIEHFEFIEPYKFTAPPAIPAMTCCDATVKSLDTNINRRFGSAVASDKKVGFYFGGANPSRLQESIEVSLDDECNFGTVQGQINVPSPRMCHTLNKINDDQYVLVGGRTAPGQGFDEVYTYRVSTKTWELKEKLRLPEPRYRHCTVNISSTTLLVFGGKSTSSAEFLTLDIQSEAVTPCAITYSAEAAGYHLESLASASMTYDEGTTAVPSSVARTTRQNTVSDKLVTFEVVNGNTVHIKSVVSSSLFQRYGSKTCALDDDEILLVGGTSNARLFNQRTSIVKYNLHTQELASVPISDETWVSKPLCLIGFELLHSKQERRVYILGGGTTCYGFGSITNANMAIDY</sequence>
<dbReference type="SUPFAM" id="SSF53335">
    <property type="entry name" value="S-adenosyl-L-methionine-dependent methyltransferases"/>
    <property type="match status" value="1"/>
</dbReference>
<organism evidence="14 15">
    <name type="scientific">Tetrapisispora phaffii (strain ATCC 24235 / CBS 4417 / NBRC 1672 / NRRL Y-8282 / UCD 70-5)</name>
    <name type="common">Yeast</name>
    <name type="synonym">Fabospora phaffii</name>
    <dbReference type="NCBI Taxonomy" id="1071381"/>
    <lineage>
        <taxon>Eukaryota</taxon>
        <taxon>Fungi</taxon>
        <taxon>Dikarya</taxon>
        <taxon>Ascomycota</taxon>
        <taxon>Saccharomycotina</taxon>
        <taxon>Saccharomycetes</taxon>
        <taxon>Saccharomycetales</taxon>
        <taxon>Saccharomycetaceae</taxon>
        <taxon>Tetrapisispora</taxon>
    </lineage>
</organism>
<evidence type="ECO:0000256" key="4">
    <source>
        <dbReference type="ARBA" id="ARBA00012155"/>
    </source>
</evidence>
<dbReference type="Pfam" id="PF04072">
    <property type="entry name" value="LCM"/>
    <property type="match status" value="1"/>
</dbReference>
<dbReference type="STRING" id="1071381.G8C2D3"/>
<proteinExistence type="inferred from homology"/>
<dbReference type="GO" id="GO:0030488">
    <property type="term" value="P:tRNA methylation"/>
    <property type="evidence" value="ECO:0007669"/>
    <property type="project" value="EnsemblFungi"/>
</dbReference>
<comment type="similarity">
    <text evidence="3">Belongs to the methyltransferase superfamily. LCMT family.</text>
</comment>
<protein>
    <recommendedName>
        <fullName evidence="6">tRNA wybutosine-synthesizing protein 4</fullName>
        <ecNumber evidence="5">2.1.1.290</ecNumber>
        <ecNumber evidence="4">2.3.1.231</ecNumber>
    </recommendedName>
    <alternativeName>
        <fullName evidence="12">tRNA(Phe) (7-(3-amino-3-(methoxycarbonyl)propyl)wyosine(37)-N)-methoxycarbonyltransferase</fullName>
    </alternativeName>
    <alternativeName>
        <fullName evidence="11">tRNA(Phe) (7-(3-amino-3-carboxypropyl)wyosine(37)-O)-methyltransferase</fullName>
    </alternativeName>
</protein>
<evidence type="ECO:0000313" key="14">
    <source>
        <dbReference type="EMBL" id="CCE66311.1"/>
    </source>
</evidence>
<evidence type="ECO:0000256" key="1">
    <source>
        <dbReference type="ARBA" id="ARBA00001806"/>
    </source>
</evidence>
<evidence type="ECO:0000313" key="15">
    <source>
        <dbReference type="Proteomes" id="UP000005666"/>
    </source>
</evidence>
<dbReference type="InterPro" id="IPR011043">
    <property type="entry name" value="Gal_Oxase/kelch_b-propeller"/>
</dbReference>
<dbReference type="Pfam" id="PF13418">
    <property type="entry name" value="Beta-prop_TYW4"/>
    <property type="match status" value="1"/>
</dbReference>
<dbReference type="UniPathway" id="UPA00375"/>
<keyword evidence="10" id="KW-0819">tRNA processing</keyword>
<dbReference type="EC" id="2.1.1.290" evidence="5"/>
<evidence type="ECO:0000256" key="3">
    <source>
        <dbReference type="ARBA" id="ARBA00010703"/>
    </source>
</evidence>
<name>G8C2D3_TETPH</name>
<dbReference type="HOGENOM" id="CLU_002761_0_0_1"/>
<evidence type="ECO:0000256" key="2">
    <source>
        <dbReference type="ARBA" id="ARBA00004797"/>
    </source>
</evidence>
<evidence type="ECO:0000256" key="8">
    <source>
        <dbReference type="ARBA" id="ARBA00022679"/>
    </source>
</evidence>
<dbReference type="InterPro" id="IPR007213">
    <property type="entry name" value="Ppm1/Ppm2/Tcmp"/>
</dbReference>
<dbReference type="GeneID" id="11530895"/>
<dbReference type="Proteomes" id="UP000005666">
    <property type="component" value="Chromosome 16"/>
</dbReference>
<evidence type="ECO:0000256" key="11">
    <source>
        <dbReference type="ARBA" id="ARBA00029750"/>
    </source>
</evidence>
<evidence type="ECO:0000256" key="10">
    <source>
        <dbReference type="ARBA" id="ARBA00022694"/>
    </source>
</evidence>
<dbReference type="OMA" id="FCILEQF"/>
<keyword evidence="9" id="KW-0949">S-adenosyl-L-methionine</keyword>
<dbReference type="KEGG" id="tpf:TPHA_0P01530"/>
<keyword evidence="8" id="KW-0808">Transferase</keyword>
<evidence type="ECO:0000256" key="5">
    <source>
        <dbReference type="ARBA" id="ARBA00012779"/>
    </source>
</evidence>
<evidence type="ECO:0000256" key="12">
    <source>
        <dbReference type="ARBA" id="ARBA00030847"/>
    </source>
</evidence>
<dbReference type="RefSeq" id="XP_003688745.1">
    <property type="nucleotide sequence ID" value="XM_003688697.1"/>
</dbReference>
<comment type="pathway">
    <text evidence="2">tRNA modification; wybutosine-tRNA(Phe) biosynthesis.</text>
</comment>
<dbReference type="EC" id="2.3.1.231" evidence="4"/>
<dbReference type="AlphaFoldDB" id="G8C2D3"/>
<dbReference type="Gene3D" id="2.120.10.80">
    <property type="entry name" value="Kelch-type beta propeller"/>
    <property type="match status" value="1"/>
</dbReference>
<dbReference type="InterPro" id="IPR029063">
    <property type="entry name" value="SAM-dependent_MTases_sf"/>
</dbReference>
<dbReference type="Gene3D" id="3.40.50.150">
    <property type="entry name" value="Vaccinia Virus protein VP39"/>
    <property type="match status" value="1"/>
</dbReference>
<keyword evidence="15" id="KW-1185">Reference proteome</keyword>
<evidence type="ECO:0000256" key="9">
    <source>
        <dbReference type="ARBA" id="ARBA00022691"/>
    </source>
</evidence>
<evidence type="ECO:0000256" key="7">
    <source>
        <dbReference type="ARBA" id="ARBA00022603"/>
    </source>
</evidence>